<evidence type="ECO:0000313" key="7">
    <source>
        <dbReference type="EMBL" id="KXJ88411.1"/>
    </source>
</evidence>
<evidence type="ECO:0000256" key="4">
    <source>
        <dbReference type="ARBA" id="ARBA00023242"/>
    </source>
</evidence>
<evidence type="ECO:0000256" key="5">
    <source>
        <dbReference type="SAM" id="MobiDB-lite"/>
    </source>
</evidence>
<dbReference type="PANTHER" id="PTHR47424:SF6">
    <property type="entry name" value="PROLINE UTILIZATION TRANS-ACTIVATOR"/>
    <property type="match status" value="1"/>
</dbReference>
<dbReference type="GO" id="GO:0003677">
    <property type="term" value="F:DNA binding"/>
    <property type="evidence" value="ECO:0007669"/>
    <property type="project" value="InterPro"/>
</dbReference>
<dbReference type="InterPro" id="IPR051127">
    <property type="entry name" value="Fungal_SecMet_Regulators"/>
</dbReference>
<dbReference type="InterPro" id="IPR001138">
    <property type="entry name" value="Zn2Cys6_DnaBD"/>
</dbReference>
<dbReference type="CDD" id="cd12148">
    <property type="entry name" value="fungal_TF_MHR"/>
    <property type="match status" value="1"/>
</dbReference>
<dbReference type="AlphaFoldDB" id="A0A136IU56"/>
<keyword evidence="3" id="KW-0804">Transcription</keyword>
<name>A0A136IU56_9PEZI</name>
<sequence>MPAQSANPSTMRQRASSACDFCHGRGLRCRRDPDQPHDAPCSTCRDYGAACTLTRPVKRRGRKPATRPVVMSPVSEPSVGESSSSRPATHGKPDFTAPLIVRRLLDIYVDTMYQCYFPFLPEEDLVTRWADGLPASNTPSYVLLMSLCAVSSQSASLQAVFDASLLQGDPLPDSELYFAEAVSKIPAHVPQQQHDLDFLRSFGLLAAYSLLRGNNEELHRYLGLYHALIAQCGFHDESRWPAEITMADIDERRRLFWCVYRLEIHSACILGHVVRLPESQVSVLYPRIIPTMSPETQAWTAGWDYITDLFRLLEYAIFSLHGCKNRRTALAIFCDKPSPTTLLDGLFRLKAAKPHMLHDLTINQDDDSQSNRCKYMAVQILCTETLVNIMALLYCKAPAREVIMDVAETFLEELTNASLIFFKIAGSQIVHQLLGVGRMLHNASHYEHGQHRAEARRLIAFIGDFVQNLEDDVPSAHEAAAQLHQLAADAIA</sequence>
<dbReference type="EMBL" id="KQ964258">
    <property type="protein sequence ID" value="KXJ88411.1"/>
    <property type="molecule type" value="Genomic_DNA"/>
</dbReference>
<evidence type="ECO:0000256" key="1">
    <source>
        <dbReference type="ARBA" id="ARBA00022723"/>
    </source>
</evidence>
<feature type="compositionally biased region" description="Low complexity" evidence="5">
    <location>
        <begin position="67"/>
        <end position="87"/>
    </location>
</feature>
<reference evidence="8" key="1">
    <citation type="submission" date="2016-02" db="EMBL/GenBank/DDBJ databases">
        <title>Draft genome sequence of Microdochium bolleyi, a fungal endophyte of beachgrass.</title>
        <authorList>
            <consortium name="DOE Joint Genome Institute"/>
            <person name="David A.S."/>
            <person name="May G."/>
            <person name="Haridas S."/>
            <person name="Lim J."/>
            <person name="Wang M."/>
            <person name="Labutti K."/>
            <person name="Lipzen A."/>
            <person name="Barry K."/>
            <person name="Grigoriev I.V."/>
        </authorList>
    </citation>
    <scope>NUCLEOTIDE SEQUENCE [LARGE SCALE GENOMIC DNA]</scope>
    <source>
        <strain evidence="8">J235TASD1</strain>
    </source>
</reference>
<keyword evidence="8" id="KW-1185">Reference proteome</keyword>
<dbReference type="InParanoid" id="A0A136IU56"/>
<dbReference type="GO" id="GO:0000981">
    <property type="term" value="F:DNA-binding transcription factor activity, RNA polymerase II-specific"/>
    <property type="evidence" value="ECO:0007669"/>
    <property type="project" value="InterPro"/>
</dbReference>
<dbReference type="CDD" id="cd00067">
    <property type="entry name" value="GAL4"/>
    <property type="match status" value="1"/>
</dbReference>
<keyword evidence="1" id="KW-0479">Metal-binding</keyword>
<accession>A0A136IU56</accession>
<gene>
    <name evidence="7" type="ORF">Micbo1qcDRAFT_150888</name>
</gene>
<dbReference type="Gene3D" id="4.10.240.10">
    <property type="entry name" value="Zn(2)-C6 fungal-type DNA-binding domain"/>
    <property type="match status" value="1"/>
</dbReference>
<dbReference type="GO" id="GO:0008270">
    <property type="term" value="F:zinc ion binding"/>
    <property type="evidence" value="ECO:0007669"/>
    <property type="project" value="InterPro"/>
</dbReference>
<evidence type="ECO:0000256" key="2">
    <source>
        <dbReference type="ARBA" id="ARBA00023015"/>
    </source>
</evidence>
<organism evidence="7 8">
    <name type="scientific">Microdochium bolleyi</name>
    <dbReference type="NCBI Taxonomy" id="196109"/>
    <lineage>
        <taxon>Eukaryota</taxon>
        <taxon>Fungi</taxon>
        <taxon>Dikarya</taxon>
        <taxon>Ascomycota</taxon>
        <taxon>Pezizomycotina</taxon>
        <taxon>Sordariomycetes</taxon>
        <taxon>Xylariomycetidae</taxon>
        <taxon>Xylariales</taxon>
        <taxon>Microdochiaceae</taxon>
        <taxon>Microdochium</taxon>
    </lineage>
</organism>
<dbReference type="SUPFAM" id="SSF57701">
    <property type="entry name" value="Zn2/Cys6 DNA-binding domain"/>
    <property type="match status" value="1"/>
</dbReference>
<protein>
    <recommendedName>
        <fullName evidence="6">Zn(2)-C6 fungal-type domain-containing protein</fullName>
    </recommendedName>
</protein>
<dbReference type="InterPro" id="IPR007219">
    <property type="entry name" value="XnlR_reg_dom"/>
</dbReference>
<proteinExistence type="predicted"/>
<dbReference type="GO" id="GO:0006351">
    <property type="term" value="P:DNA-templated transcription"/>
    <property type="evidence" value="ECO:0007669"/>
    <property type="project" value="InterPro"/>
</dbReference>
<evidence type="ECO:0000313" key="8">
    <source>
        <dbReference type="Proteomes" id="UP000070501"/>
    </source>
</evidence>
<dbReference type="PROSITE" id="PS50048">
    <property type="entry name" value="ZN2_CY6_FUNGAL_2"/>
    <property type="match status" value="1"/>
</dbReference>
<dbReference type="SMART" id="SM00066">
    <property type="entry name" value="GAL4"/>
    <property type="match status" value="1"/>
</dbReference>
<evidence type="ECO:0000259" key="6">
    <source>
        <dbReference type="PROSITE" id="PS50048"/>
    </source>
</evidence>
<evidence type="ECO:0000256" key="3">
    <source>
        <dbReference type="ARBA" id="ARBA00023163"/>
    </source>
</evidence>
<feature type="region of interest" description="Disordered" evidence="5">
    <location>
        <begin position="58"/>
        <end position="92"/>
    </location>
</feature>
<keyword evidence="4" id="KW-0539">Nucleus</keyword>
<dbReference type="Proteomes" id="UP000070501">
    <property type="component" value="Unassembled WGS sequence"/>
</dbReference>
<dbReference type="Pfam" id="PF00172">
    <property type="entry name" value="Zn_clus"/>
    <property type="match status" value="1"/>
</dbReference>
<feature type="domain" description="Zn(2)-C6 fungal-type" evidence="6">
    <location>
        <begin position="18"/>
        <end position="53"/>
    </location>
</feature>
<dbReference type="Pfam" id="PF04082">
    <property type="entry name" value="Fungal_trans"/>
    <property type="match status" value="1"/>
</dbReference>
<dbReference type="PANTHER" id="PTHR47424">
    <property type="entry name" value="REGULATORY PROTEIN GAL4"/>
    <property type="match status" value="1"/>
</dbReference>
<dbReference type="OrthoDB" id="2123952at2759"/>
<keyword evidence="2" id="KW-0805">Transcription regulation</keyword>
<dbReference type="InterPro" id="IPR036864">
    <property type="entry name" value="Zn2-C6_fun-type_DNA-bd_sf"/>
</dbReference>